<comment type="caution">
    <text evidence="2">The sequence shown here is derived from an EMBL/GenBank/DDBJ whole genome shotgun (WGS) entry which is preliminary data.</text>
</comment>
<dbReference type="STRING" id="1279009.ADICEAN_03582"/>
<evidence type="ECO:0000313" key="3">
    <source>
        <dbReference type="Proteomes" id="UP000011910"/>
    </source>
</evidence>
<evidence type="ECO:0000313" key="2">
    <source>
        <dbReference type="EMBL" id="EMR01283.1"/>
    </source>
</evidence>
<dbReference type="InterPro" id="IPR029058">
    <property type="entry name" value="AB_hydrolase_fold"/>
</dbReference>
<reference evidence="2 3" key="1">
    <citation type="journal article" date="2013" name="Genome Announc.">
        <title>Draft Genome Sequence of Cesiribacter andamanensis Strain AMV16T, Isolated from a Soil Sample from a Mud Volcano in the Andaman Islands, India.</title>
        <authorList>
            <person name="Shivaji S."/>
            <person name="Ara S."/>
            <person name="Begum Z."/>
            <person name="Srinivas T.N."/>
            <person name="Singh A."/>
            <person name="Kumar Pinnaka A."/>
        </authorList>
    </citation>
    <scope>NUCLEOTIDE SEQUENCE [LARGE SCALE GENOMIC DNA]</scope>
    <source>
        <strain evidence="2 3">AMV16</strain>
    </source>
</reference>
<name>M7MXX8_9BACT</name>
<dbReference type="OrthoDB" id="1118238at2"/>
<dbReference type="RefSeq" id="WP_009196962.1">
    <property type="nucleotide sequence ID" value="NZ_AODQ01000128.1"/>
</dbReference>
<keyword evidence="3" id="KW-1185">Reference proteome</keyword>
<dbReference type="Gene3D" id="3.40.50.1820">
    <property type="entry name" value="alpha/beta hydrolase"/>
    <property type="match status" value="1"/>
</dbReference>
<proteinExistence type="predicted"/>
<dbReference type="SUPFAM" id="SSF53474">
    <property type="entry name" value="alpha/beta-Hydrolases"/>
    <property type="match status" value="1"/>
</dbReference>
<dbReference type="eggNOG" id="COG1073">
    <property type="taxonomic scope" value="Bacteria"/>
</dbReference>
<feature type="chain" id="PRO_5004081879" evidence="1">
    <location>
        <begin position="20"/>
        <end position="328"/>
    </location>
</feature>
<dbReference type="GO" id="GO:0016787">
    <property type="term" value="F:hydrolase activity"/>
    <property type="evidence" value="ECO:0007669"/>
    <property type="project" value="UniProtKB-KW"/>
</dbReference>
<protein>
    <submittedName>
        <fullName evidence="2">Alpha/beta hydrolase family protein</fullName>
    </submittedName>
</protein>
<evidence type="ECO:0000256" key="1">
    <source>
        <dbReference type="SAM" id="SignalP"/>
    </source>
</evidence>
<accession>M7MXX8</accession>
<feature type="signal peptide" evidence="1">
    <location>
        <begin position="1"/>
        <end position="19"/>
    </location>
</feature>
<gene>
    <name evidence="2" type="ORF">ADICEAN_03582</name>
</gene>
<sequence>MFRLFLVLAGFFALTTGYAQPKKAQDFGFRHLNLAFEQDPVNVLILSRPGEEQKKKPLFLYIQDELPIPLIIYDEQGAFGTFPFHTEELLQHYHLAIIGKPFIPVVAKVEALQDDFTYHDPTTAAFPQEYQERNQAAYYLARNLAVLAQLRTKTWISTNQLVVAGHGEGSLLALQLAAAAPEVTHLIYSGGVPSEGGAVAGGIAKAWPDSVLRLERLTNSKADSLDSEQANLSVQRSLPAETPAELLLGLHKPVLVVWGSEAENAPSFSALQKQADAHGTPTVRFLVFEGLTHHYFGNTPEGEIDYDSYHWDQVADAWLEWLRPASVK</sequence>
<keyword evidence="1" id="KW-0732">Signal</keyword>
<organism evidence="2 3">
    <name type="scientific">Cesiribacter andamanensis AMV16</name>
    <dbReference type="NCBI Taxonomy" id="1279009"/>
    <lineage>
        <taxon>Bacteria</taxon>
        <taxon>Pseudomonadati</taxon>
        <taxon>Bacteroidota</taxon>
        <taxon>Cytophagia</taxon>
        <taxon>Cytophagales</taxon>
        <taxon>Cesiribacteraceae</taxon>
        <taxon>Cesiribacter</taxon>
    </lineage>
</organism>
<keyword evidence="2" id="KW-0378">Hydrolase</keyword>
<dbReference type="EMBL" id="AODQ01000128">
    <property type="protein sequence ID" value="EMR01283.1"/>
    <property type="molecule type" value="Genomic_DNA"/>
</dbReference>
<dbReference type="AlphaFoldDB" id="M7MXX8"/>
<dbReference type="Proteomes" id="UP000011910">
    <property type="component" value="Unassembled WGS sequence"/>
</dbReference>